<keyword evidence="1" id="KW-0472">Membrane</keyword>
<evidence type="ECO:0000256" key="1">
    <source>
        <dbReference type="SAM" id="Phobius"/>
    </source>
</evidence>
<keyword evidence="1" id="KW-1133">Transmembrane helix</keyword>
<comment type="caution">
    <text evidence="2">The sequence shown here is derived from an EMBL/GenBank/DDBJ whole genome shotgun (WGS) entry which is preliminary data.</text>
</comment>
<dbReference type="Proteomes" id="UP001429564">
    <property type="component" value="Unassembled WGS sequence"/>
</dbReference>
<evidence type="ECO:0008006" key="4">
    <source>
        <dbReference type="Google" id="ProtNLM"/>
    </source>
</evidence>
<keyword evidence="1" id="KW-0812">Transmembrane</keyword>
<feature type="transmembrane region" description="Helical" evidence="1">
    <location>
        <begin position="33"/>
        <end position="50"/>
    </location>
</feature>
<organism evidence="2 3">
    <name type="scientific">Parasedimentitalea denitrificans</name>
    <dbReference type="NCBI Taxonomy" id="2211118"/>
    <lineage>
        <taxon>Bacteria</taxon>
        <taxon>Pseudomonadati</taxon>
        <taxon>Pseudomonadota</taxon>
        <taxon>Alphaproteobacteria</taxon>
        <taxon>Rhodobacterales</taxon>
        <taxon>Paracoccaceae</taxon>
        <taxon>Parasedimentitalea</taxon>
    </lineage>
</organism>
<proteinExistence type="predicted"/>
<accession>A0ABX0W9J2</accession>
<name>A0ABX0W9J2_9RHOB</name>
<gene>
    <name evidence="2" type="ORF">DL239_08305</name>
</gene>
<evidence type="ECO:0000313" key="2">
    <source>
        <dbReference type="EMBL" id="NIZ60975.1"/>
    </source>
</evidence>
<sequence length="73" mass="7791">MDTDLALILGLVIGGLSIPSILSALSDRRPPRASALTVLIAFGLLLFAMTTKPGGYQIDQIPDVFFSVIGRYL</sequence>
<protein>
    <recommendedName>
        <fullName evidence="4">50S ribosomal protein L35</fullName>
    </recommendedName>
</protein>
<evidence type="ECO:0000313" key="3">
    <source>
        <dbReference type="Proteomes" id="UP001429564"/>
    </source>
</evidence>
<dbReference type="EMBL" id="QHLQ01000006">
    <property type="protein sequence ID" value="NIZ60975.1"/>
    <property type="molecule type" value="Genomic_DNA"/>
</dbReference>
<reference evidence="2 3" key="1">
    <citation type="submission" date="2018-05" db="EMBL/GenBank/DDBJ databases">
        <authorList>
            <person name="Zhang Y.-J."/>
        </authorList>
    </citation>
    <scope>NUCLEOTIDE SEQUENCE [LARGE SCALE GENOMIC DNA]</scope>
    <source>
        <strain evidence="2 3">CY04</strain>
    </source>
</reference>
<keyword evidence="3" id="KW-1185">Reference proteome</keyword>
<dbReference type="RefSeq" id="WP_167683555.1">
    <property type="nucleotide sequence ID" value="NZ_QHLQ01000006.1"/>
</dbReference>